<dbReference type="Proteomes" id="UP000315131">
    <property type="component" value="Unassembled WGS sequence"/>
</dbReference>
<dbReference type="AlphaFoldDB" id="A0A550I852"/>
<accession>A0A550I852</accession>
<organism evidence="1 2">
    <name type="scientific">Christiangramia sabulilitoris</name>
    <dbReference type="NCBI Taxonomy" id="2583991"/>
    <lineage>
        <taxon>Bacteria</taxon>
        <taxon>Pseudomonadati</taxon>
        <taxon>Bacteroidota</taxon>
        <taxon>Flavobacteriia</taxon>
        <taxon>Flavobacteriales</taxon>
        <taxon>Flavobacteriaceae</taxon>
        <taxon>Christiangramia</taxon>
    </lineage>
</organism>
<sequence length="124" mass="14450">MANLTYKQESYELIGVLFDVHNELGGGFLEAVYSDAIEYELKARNIPFEREKRYQVNYKEVVLPHQYVADFVIYDKIILEIKSVATLNDRHIAQCINYLKVSGNKLAILVNFEPDKLMHQRIVL</sequence>
<dbReference type="InterPro" id="IPR026350">
    <property type="entry name" value="GxxExxY"/>
</dbReference>
<dbReference type="Pfam" id="PF13366">
    <property type="entry name" value="PDDEXK_3"/>
    <property type="match status" value="1"/>
</dbReference>
<dbReference type="NCBIfam" id="TIGR04256">
    <property type="entry name" value="GxxExxY"/>
    <property type="match status" value="1"/>
</dbReference>
<reference evidence="1 2" key="1">
    <citation type="submission" date="2019-06" db="EMBL/GenBank/DDBJ databases">
        <title>Gramella sabulilitoris sp. nov., isolated from a marine sand.</title>
        <authorList>
            <person name="Yoon J.-H."/>
        </authorList>
    </citation>
    <scope>NUCLEOTIDE SEQUENCE [LARGE SCALE GENOMIC DNA]</scope>
    <source>
        <strain evidence="1 2">HSMS-1</strain>
    </source>
</reference>
<dbReference type="EMBL" id="VHSF01000001">
    <property type="protein sequence ID" value="TRO67157.1"/>
    <property type="molecule type" value="Genomic_DNA"/>
</dbReference>
<keyword evidence="2" id="KW-1185">Reference proteome</keyword>
<evidence type="ECO:0000313" key="1">
    <source>
        <dbReference type="EMBL" id="TRO67157.1"/>
    </source>
</evidence>
<evidence type="ECO:0000313" key="2">
    <source>
        <dbReference type="Proteomes" id="UP000315131"/>
    </source>
</evidence>
<dbReference type="RefSeq" id="WP_143409937.1">
    <property type="nucleotide sequence ID" value="NZ_VHSF01000001.1"/>
</dbReference>
<proteinExistence type="predicted"/>
<gene>
    <name evidence="1" type="ORF">FGM01_04550</name>
</gene>
<name>A0A550I852_9FLAO</name>
<comment type="caution">
    <text evidence="1">The sequence shown here is derived from an EMBL/GenBank/DDBJ whole genome shotgun (WGS) entry which is preliminary data.</text>
</comment>
<dbReference type="OrthoDB" id="9806869at2"/>
<protein>
    <submittedName>
        <fullName evidence="1">GxxExxY protein</fullName>
    </submittedName>
</protein>